<comment type="caution">
    <text evidence="2">The sequence shown here is derived from an EMBL/GenBank/DDBJ whole genome shotgun (WGS) entry which is preliminary data.</text>
</comment>
<dbReference type="InterPro" id="IPR040194">
    <property type="entry name" value="Cwf19-like"/>
</dbReference>
<evidence type="ECO:0000313" key="3">
    <source>
        <dbReference type="Proteomes" id="UP001152795"/>
    </source>
</evidence>
<dbReference type="OrthoDB" id="444325at2759"/>
<dbReference type="GO" id="GO:0061632">
    <property type="term" value="F:RNA lariat debranching enzyme activator activity"/>
    <property type="evidence" value="ECO:0007669"/>
    <property type="project" value="TreeGrafter"/>
</dbReference>
<name>A0A6S7KFL1_PARCT</name>
<protein>
    <submittedName>
        <fullName evidence="2">Uncharacterized protein</fullName>
    </submittedName>
</protein>
<keyword evidence="3" id="KW-1185">Reference proteome</keyword>
<dbReference type="GO" id="GO:0071014">
    <property type="term" value="C:post-mRNA release spliceosomal complex"/>
    <property type="evidence" value="ECO:0007669"/>
    <property type="project" value="TreeGrafter"/>
</dbReference>
<dbReference type="PANTHER" id="PTHR12072">
    <property type="entry name" value="CWF19, CELL CYCLE CONTROL PROTEIN"/>
    <property type="match status" value="1"/>
</dbReference>
<accession>A0A6S7KFL1</accession>
<sequence>PIVTYILGPSTPEELAGYENIDISTGGELCENITYLGRCGILQCPSGLQVAYVSGMDSNKSSKDGCFFKEEETKQLCAKSEDKNFKGVDMLLTSDWPKGVTEYGNKLVDTSVDPSETGSEIISQLAIKLKPRYHFTALDNAYYERLPYRNHKVLQEPARHVTRFISLANVGNSSKKKYLYAFNVVPLCHIKPDELIKQPDDVTEMPYGKLLRNKATNQNSQQNSGQNFFFDLDSKSGGQKRKNDDGNQRQPTKRKGP</sequence>
<gene>
    <name evidence="2" type="ORF">PACLA_8A020162</name>
</gene>
<dbReference type="GO" id="GO:0000398">
    <property type="term" value="P:mRNA splicing, via spliceosome"/>
    <property type="evidence" value="ECO:0007669"/>
    <property type="project" value="TreeGrafter"/>
</dbReference>
<feature type="non-terminal residue" evidence="2">
    <location>
        <position position="257"/>
    </location>
</feature>
<organism evidence="2 3">
    <name type="scientific">Paramuricea clavata</name>
    <name type="common">Red gorgonian</name>
    <name type="synonym">Violescent sea-whip</name>
    <dbReference type="NCBI Taxonomy" id="317549"/>
    <lineage>
        <taxon>Eukaryota</taxon>
        <taxon>Metazoa</taxon>
        <taxon>Cnidaria</taxon>
        <taxon>Anthozoa</taxon>
        <taxon>Octocorallia</taxon>
        <taxon>Malacalcyonacea</taxon>
        <taxon>Plexauridae</taxon>
        <taxon>Paramuricea</taxon>
    </lineage>
</organism>
<feature type="compositionally biased region" description="Low complexity" evidence="1">
    <location>
        <begin position="217"/>
        <end position="230"/>
    </location>
</feature>
<evidence type="ECO:0000313" key="2">
    <source>
        <dbReference type="EMBL" id="CAB4042748.1"/>
    </source>
</evidence>
<reference evidence="2" key="1">
    <citation type="submission" date="2020-04" db="EMBL/GenBank/DDBJ databases">
        <authorList>
            <person name="Alioto T."/>
            <person name="Alioto T."/>
            <person name="Gomez Garrido J."/>
        </authorList>
    </citation>
    <scope>NUCLEOTIDE SEQUENCE</scope>
    <source>
        <strain evidence="2">A484AB</strain>
    </source>
</reference>
<dbReference type="PANTHER" id="PTHR12072:SF4">
    <property type="entry name" value="CWF19-LIKE PROTEIN 1"/>
    <property type="match status" value="1"/>
</dbReference>
<dbReference type="Proteomes" id="UP001152795">
    <property type="component" value="Unassembled WGS sequence"/>
</dbReference>
<feature type="non-terminal residue" evidence="2">
    <location>
        <position position="1"/>
    </location>
</feature>
<dbReference type="CDD" id="cd07380">
    <property type="entry name" value="MPP_CWF19_N"/>
    <property type="match status" value="1"/>
</dbReference>
<dbReference type="EMBL" id="CACRXK020030724">
    <property type="protein sequence ID" value="CAB4042748.1"/>
    <property type="molecule type" value="Genomic_DNA"/>
</dbReference>
<feature type="region of interest" description="Disordered" evidence="1">
    <location>
        <begin position="216"/>
        <end position="257"/>
    </location>
</feature>
<proteinExistence type="predicted"/>
<evidence type="ECO:0000256" key="1">
    <source>
        <dbReference type="SAM" id="MobiDB-lite"/>
    </source>
</evidence>
<dbReference type="AlphaFoldDB" id="A0A6S7KFL1"/>